<evidence type="ECO:0000313" key="3">
    <source>
        <dbReference type="EMBL" id="UPT20937.1"/>
    </source>
</evidence>
<keyword evidence="1" id="KW-0479">Metal-binding</keyword>
<dbReference type="PANTHER" id="PTHR38133:SF1">
    <property type="entry name" value="SLR1429 PROTEIN"/>
    <property type="match status" value="1"/>
</dbReference>
<keyword evidence="1" id="KW-0862">Zinc</keyword>
<feature type="domain" description="SWIM-type" evidence="2">
    <location>
        <begin position="105"/>
        <end position="133"/>
    </location>
</feature>
<dbReference type="RefSeq" id="WP_248593233.1">
    <property type="nucleotide sequence ID" value="NZ_BAABEB010000027.1"/>
</dbReference>
<accession>A0ABY4KZS5</accession>
<dbReference type="PANTHER" id="PTHR38133">
    <property type="entry name" value="SLR1429 PROTEIN"/>
    <property type="match status" value="1"/>
</dbReference>
<dbReference type="InterPro" id="IPR007527">
    <property type="entry name" value="Znf_SWIM"/>
</dbReference>
<keyword evidence="1" id="KW-0863">Zinc-finger</keyword>
<evidence type="ECO:0000259" key="2">
    <source>
        <dbReference type="PROSITE" id="PS50966"/>
    </source>
</evidence>
<keyword evidence="4" id="KW-1185">Reference proteome</keyword>
<sequence length="230" mass="23892">MSPPGRWSRLLSAALELPGDGPPSCGAVLDLRVTSGEVLARVGASREGAHRVSLILPVLDAAQWDTVAAALGSQPLFRAHLLAGRLPVEVARVFEVLGLGLLPRGRAELVATCSCPEWREVCGHVSAVLEALARRVDADPFVLVAWRGLDRGALLAAVRAHSRAGREEAGDGGDAVPPVRVAARPLPADPAEFWCAPALPAPPGGGAAAPPGVLDGPLAPLYARLLRRSR</sequence>
<evidence type="ECO:0000256" key="1">
    <source>
        <dbReference type="PROSITE-ProRule" id="PRU00325"/>
    </source>
</evidence>
<evidence type="ECO:0000313" key="4">
    <source>
        <dbReference type="Proteomes" id="UP000832041"/>
    </source>
</evidence>
<reference evidence="3 4" key="1">
    <citation type="submission" date="2020-04" db="EMBL/GenBank/DDBJ databases">
        <title>Thermobifida alba genome sequencing and assembly.</title>
        <authorList>
            <person name="Luzics S."/>
            <person name="Horvath B."/>
            <person name="Nagy I."/>
            <person name="Toth A."/>
            <person name="Nagy I."/>
            <person name="Kukolya J."/>
        </authorList>
    </citation>
    <scope>NUCLEOTIDE SEQUENCE [LARGE SCALE GENOMIC DNA]</scope>
    <source>
        <strain evidence="3 4">DSM 43795</strain>
    </source>
</reference>
<dbReference type="PROSITE" id="PS50966">
    <property type="entry name" value="ZF_SWIM"/>
    <property type="match status" value="1"/>
</dbReference>
<organism evidence="3 4">
    <name type="scientific">Thermobifida alba</name>
    <name type="common">Thermomonospora alba</name>
    <dbReference type="NCBI Taxonomy" id="53522"/>
    <lineage>
        <taxon>Bacteria</taxon>
        <taxon>Bacillati</taxon>
        <taxon>Actinomycetota</taxon>
        <taxon>Actinomycetes</taxon>
        <taxon>Streptosporangiales</taxon>
        <taxon>Nocardiopsidaceae</taxon>
        <taxon>Thermobifida</taxon>
    </lineage>
</organism>
<gene>
    <name evidence="3" type="ORF">FOF52_08155</name>
</gene>
<dbReference type="EMBL" id="CP051627">
    <property type="protein sequence ID" value="UPT20937.1"/>
    <property type="molecule type" value="Genomic_DNA"/>
</dbReference>
<proteinExistence type="predicted"/>
<protein>
    <recommendedName>
        <fullName evidence="2">SWIM-type domain-containing protein</fullName>
    </recommendedName>
</protein>
<name>A0ABY4KZS5_THEAE</name>
<dbReference type="Proteomes" id="UP000832041">
    <property type="component" value="Chromosome"/>
</dbReference>